<dbReference type="GO" id="GO:0008483">
    <property type="term" value="F:transaminase activity"/>
    <property type="evidence" value="ECO:0007669"/>
    <property type="project" value="UniProtKB-KW"/>
</dbReference>
<comment type="similarity">
    <text evidence="3">Belongs to the class-III pyridoxal-phosphate-dependent aminotransferase family.</text>
</comment>
<dbReference type="InterPro" id="IPR015422">
    <property type="entry name" value="PyrdxlP-dep_Trfase_small"/>
</dbReference>
<proteinExistence type="inferred from homology"/>
<dbReference type="PANTHER" id="PTHR43713">
    <property type="entry name" value="GLUTAMATE-1-SEMIALDEHYDE 2,1-AMINOMUTASE"/>
    <property type="match status" value="1"/>
</dbReference>
<evidence type="ECO:0000256" key="2">
    <source>
        <dbReference type="ARBA" id="ARBA00022898"/>
    </source>
</evidence>
<dbReference type="Pfam" id="PF00202">
    <property type="entry name" value="Aminotran_3"/>
    <property type="match status" value="1"/>
</dbReference>
<keyword evidence="2 3" id="KW-0663">Pyridoxal phosphate</keyword>
<dbReference type="Gene3D" id="3.40.640.10">
    <property type="entry name" value="Type I PLP-dependent aspartate aminotransferase-like (Major domain)"/>
    <property type="match status" value="1"/>
</dbReference>
<dbReference type="GO" id="GO:0030170">
    <property type="term" value="F:pyridoxal phosphate binding"/>
    <property type="evidence" value="ECO:0007669"/>
    <property type="project" value="InterPro"/>
</dbReference>
<dbReference type="EMBL" id="QBMC01000209">
    <property type="protein sequence ID" value="PZO10730.1"/>
    <property type="molecule type" value="Genomic_DNA"/>
</dbReference>
<dbReference type="CDD" id="cd00610">
    <property type="entry name" value="OAT_like"/>
    <property type="match status" value="1"/>
</dbReference>
<dbReference type="SUPFAM" id="SSF53383">
    <property type="entry name" value="PLP-dependent transferases"/>
    <property type="match status" value="1"/>
</dbReference>
<dbReference type="InterPro" id="IPR015421">
    <property type="entry name" value="PyrdxlP-dep_Trfase_major"/>
</dbReference>
<protein>
    <submittedName>
        <fullName evidence="4">Aspartate aminotransferase family protein</fullName>
    </submittedName>
</protein>
<accession>A0A2W4TVJ3</accession>
<dbReference type="Gene3D" id="3.90.1150.10">
    <property type="entry name" value="Aspartate Aminotransferase, domain 1"/>
    <property type="match status" value="1"/>
</dbReference>
<comment type="caution">
    <text evidence="4">The sequence shown here is derived from an EMBL/GenBank/DDBJ whole genome shotgun (WGS) entry which is preliminary data.</text>
</comment>
<dbReference type="PANTHER" id="PTHR43713:SF3">
    <property type="entry name" value="GLUTAMATE-1-SEMIALDEHYDE 2,1-AMINOMUTASE 1, CHLOROPLASTIC-RELATED"/>
    <property type="match status" value="1"/>
</dbReference>
<evidence type="ECO:0000313" key="4">
    <source>
        <dbReference type="EMBL" id="PZO10730.1"/>
    </source>
</evidence>
<gene>
    <name evidence="4" type="ORF">DCF25_20285</name>
</gene>
<name>A0A2W4TVJ3_9CYAN</name>
<sequence>MIPSAAAESLTAPQRQHLENLITSYTQQTRQSKAWAKTYRPVLADQRAISGFHLLTKEMAYPIVAERSQGSRIWDIDGNEYVDVTMGLGVNLFGHNPPFVQAALVKQLELGFQIGPQAELAGEVATAICQLTGMERVAFSNTGTEAVMTAIRLARAATGRTKIVIFSGSYHGHFDGTLAKQQILHGQPQTVAIAPGTPAGMVEDVLVLDYGNPQSLEQIKAHASDLAAVLVVPVQTFRPNLQPADFLRDLRQITRDKDIALIFDEMITGFRIHPGGAQAWFGVQADIATYGKIIGGGLPIGAIAGKADYLDKIDGGPWHYGDASHPMVQPTFFAGTFCKHPLAMAAAHAVLQHLITEGVTLQNRLNQQTAQFVQQLNTHFESENLPIQLAHFGSLFGPVANEAPRSFSGTTMIDQPDLFYYHLLHRGVLLRGGGGFLSTAHTDADLQYILAAVQQSTTVLRLAGF</sequence>
<dbReference type="InterPro" id="IPR005814">
    <property type="entry name" value="Aminotrans_3"/>
</dbReference>
<dbReference type="AlphaFoldDB" id="A0A2W4TVJ3"/>
<organism evidence="4 5">
    <name type="scientific">Leptolyngbya foveolarum</name>
    <dbReference type="NCBI Taxonomy" id="47253"/>
    <lineage>
        <taxon>Bacteria</taxon>
        <taxon>Bacillati</taxon>
        <taxon>Cyanobacteriota</taxon>
        <taxon>Cyanophyceae</taxon>
        <taxon>Leptolyngbyales</taxon>
        <taxon>Leptolyngbyaceae</taxon>
        <taxon>Leptolyngbya group</taxon>
        <taxon>Leptolyngbya</taxon>
    </lineage>
</organism>
<reference evidence="5" key="1">
    <citation type="submission" date="2018-04" db="EMBL/GenBank/DDBJ databases">
        <authorList>
            <person name="Cornet L."/>
        </authorList>
    </citation>
    <scope>NUCLEOTIDE SEQUENCE [LARGE SCALE GENOMIC DNA]</scope>
</reference>
<dbReference type="InterPro" id="IPR015424">
    <property type="entry name" value="PyrdxlP-dep_Trfase"/>
</dbReference>
<keyword evidence="4" id="KW-0032">Aminotransferase</keyword>
<evidence type="ECO:0000256" key="1">
    <source>
        <dbReference type="ARBA" id="ARBA00001933"/>
    </source>
</evidence>
<reference evidence="4 5" key="2">
    <citation type="submission" date="2018-06" db="EMBL/GenBank/DDBJ databases">
        <title>Metagenomic assembly of (sub)arctic Cyanobacteria and their associated microbiome from non-axenic cultures.</title>
        <authorList>
            <person name="Baurain D."/>
        </authorList>
    </citation>
    <scope>NUCLEOTIDE SEQUENCE [LARGE SCALE GENOMIC DNA]</scope>
    <source>
        <strain evidence="4">ULC129bin1</strain>
    </source>
</reference>
<evidence type="ECO:0000313" key="5">
    <source>
        <dbReference type="Proteomes" id="UP000249354"/>
    </source>
</evidence>
<keyword evidence="4" id="KW-0808">Transferase</keyword>
<comment type="cofactor">
    <cofactor evidence="1">
        <name>pyridoxal 5'-phosphate</name>
        <dbReference type="ChEBI" id="CHEBI:597326"/>
    </cofactor>
</comment>
<evidence type="ECO:0000256" key="3">
    <source>
        <dbReference type="RuleBase" id="RU003560"/>
    </source>
</evidence>
<dbReference type="Proteomes" id="UP000249354">
    <property type="component" value="Unassembled WGS sequence"/>
</dbReference>